<evidence type="ECO:0000313" key="1">
    <source>
        <dbReference type="EMBL" id="VUS93844.1"/>
    </source>
</evidence>
<gene>
    <name evidence="1" type="ORF">SB6408_05845</name>
</gene>
<dbReference type="EMBL" id="CABGHF010000033">
    <property type="protein sequence ID" value="VUS93844.1"/>
    <property type="molecule type" value="Genomic_DNA"/>
</dbReference>
<evidence type="ECO:0000313" key="2">
    <source>
        <dbReference type="Proteomes" id="UP000318370"/>
    </source>
</evidence>
<name>A0A564MJC6_9ENTR</name>
<accession>A0A564MJC6</accession>
<sequence>MSGDLWGQSTKRHECCLEVLAFDCIVMNSHFEGAQNTQIRSLGGRNQFIGFEVYNQWASGGAMIEVLNNSNKFVGRAHMSPTLLPNVTVYAMKIGDAENSVTFTNVDIEFYNTKLGAFKMDNHGGYLSGSASGDTLNYSSTQERSLLVTGSLVDGKDSIMFNSPQYRSYIGSGSINLARGITAVNDITSQNGYVYSESAVFRNLPTAAPALKGSIYSDTTNGNVKARL</sequence>
<dbReference type="Proteomes" id="UP000318370">
    <property type="component" value="Unassembled WGS sequence"/>
</dbReference>
<proteinExistence type="predicted"/>
<organism evidence="1 2">
    <name type="scientific">Klebsiella spallanzanii</name>
    <dbReference type="NCBI Taxonomy" id="2587528"/>
    <lineage>
        <taxon>Bacteria</taxon>
        <taxon>Pseudomonadati</taxon>
        <taxon>Pseudomonadota</taxon>
        <taxon>Gammaproteobacteria</taxon>
        <taxon>Enterobacterales</taxon>
        <taxon>Enterobacteriaceae</taxon>
        <taxon>Klebsiella/Raoultella group</taxon>
        <taxon>Klebsiella</taxon>
    </lineage>
</organism>
<protein>
    <submittedName>
        <fullName evidence="1">Uncharacterized protein</fullName>
    </submittedName>
</protein>
<dbReference type="AlphaFoldDB" id="A0A564MJC6"/>
<reference evidence="1 2" key="1">
    <citation type="submission" date="2019-07" db="EMBL/GenBank/DDBJ databases">
        <authorList>
            <person name="Brisse S."/>
            <person name="Rodrigues C."/>
            <person name="Thorpe H."/>
        </authorList>
    </citation>
    <scope>NUCLEOTIDE SEQUENCE [LARGE SCALE GENOMIC DNA]</scope>
    <source>
        <strain evidence="1">SB6408</strain>
    </source>
</reference>